<keyword evidence="2" id="KW-0032">Aminotransferase</keyword>
<keyword evidence="2" id="KW-0808">Transferase</keyword>
<dbReference type="PANTHER" id="PTHR42743">
    <property type="entry name" value="AMINO-ACID AMINOTRANSFERASE"/>
    <property type="match status" value="1"/>
</dbReference>
<dbReference type="Gene3D" id="3.20.10.10">
    <property type="entry name" value="D-amino Acid Aminotransferase, subunit A, domain 2"/>
    <property type="match status" value="1"/>
</dbReference>
<protein>
    <submittedName>
        <fullName evidence="2">Putative aminotransferase type IV</fullName>
    </submittedName>
</protein>
<dbReference type="InterPro" id="IPR043132">
    <property type="entry name" value="BCAT-like_C"/>
</dbReference>
<organism evidence="2">
    <name type="scientific">Amycolatopsis sp. SANK 60206</name>
    <dbReference type="NCBI Taxonomy" id="1642649"/>
    <lineage>
        <taxon>Bacteria</taxon>
        <taxon>Bacillati</taxon>
        <taxon>Actinomycetota</taxon>
        <taxon>Actinomycetes</taxon>
        <taxon>Pseudonocardiales</taxon>
        <taxon>Pseudonocardiaceae</taxon>
        <taxon>Amycolatopsis</taxon>
    </lineage>
</organism>
<dbReference type="InterPro" id="IPR036038">
    <property type="entry name" value="Aminotransferase-like"/>
</dbReference>
<dbReference type="InterPro" id="IPR001544">
    <property type="entry name" value="Aminotrans_IV"/>
</dbReference>
<sequence length="259" mass="28824">MRDPYWLRWLEDSERFVPETRSCRPEVIDSWLVDDGETRAFHRHVARFTAACAQLRPDRVGTFLDAAQEWIPSAGRWFPRAEMASPEGNPQLFLWLRPAPPRGETVRLWVSPSPDGRARPRVKGPDLTSLAQLRDAAVQAGADEAVLLSRNGHVLEGSTTSLLWWRGDVLCGPPETAAILPSVTRAEVLALATERGVEFRPELATPAELAGADVWTLNALHGIRPVAAWADSPFTTAEPGRAEQWHHLLAERNDHETGQ</sequence>
<dbReference type="EMBL" id="KP995196">
    <property type="protein sequence ID" value="AKC92624.1"/>
    <property type="molecule type" value="Genomic_DNA"/>
</dbReference>
<dbReference type="Pfam" id="PF01063">
    <property type="entry name" value="Aminotran_4"/>
    <property type="match status" value="1"/>
</dbReference>
<dbReference type="InterPro" id="IPR050571">
    <property type="entry name" value="Class-IV_PLP-Dep_Aminotrnsfr"/>
</dbReference>
<dbReference type="PANTHER" id="PTHR42743:SF11">
    <property type="entry name" value="AMINODEOXYCHORISMATE LYASE"/>
    <property type="match status" value="1"/>
</dbReference>
<name>A0A0E3Z874_9PSEU</name>
<reference evidence="2" key="1">
    <citation type="journal article" date="2015" name="J. Biol. Chem.">
        <title>The biosynthesis of capuramycin-type antibiotics: identification of the A-102395 biosynthetic gene cluster, mechanism of self-resistance, and formation of uridine-5'-carboxamide.</title>
        <authorList>
            <person name="Cai W."/>
            <person name="Goswami A."/>
            <person name="Yang Z."/>
            <person name="Liu X."/>
            <person name="Green K.D."/>
            <person name="Barnard-Britson S."/>
            <person name="Baba S."/>
            <person name="Funabashi M."/>
            <person name="Nonaka K."/>
            <person name="Sunkara M."/>
            <person name="Morris A.J."/>
            <person name="Spork A.P."/>
            <person name="Ducho C."/>
            <person name="Garneau-Tsodikova S."/>
            <person name="Thorson J.S."/>
            <person name="Van Lanen S.G."/>
        </authorList>
    </citation>
    <scope>NUCLEOTIDE SEQUENCE</scope>
    <source>
        <strain evidence="2">SANK 60206</strain>
    </source>
</reference>
<comment type="similarity">
    <text evidence="1">Belongs to the class-IV pyridoxal-phosphate-dependent aminotransferase family.</text>
</comment>
<dbReference type="AlphaFoldDB" id="A0A0E3Z874"/>
<proteinExistence type="inferred from homology"/>
<evidence type="ECO:0000256" key="1">
    <source>
        <dbReference type="ARBA" id="ARBA00009320"/>
    </source>
</evidence>
<dbReference type="SUPFAM" id="SSF56752">
    <property type="entry name" value="D-aminoacid aminotransferase-like PLP-dependent enzymes"/>
    <property type="match status" value="1"/>
</dbReference>
<evidence type="ECO:0000313" key="2">
    <source>
        <dbReference type="EMBL" id="AKC92624.1"/>
    </source>
</evidence>
<dbReference type="GO" id="GO:0046394">
    <property type="term" value="P:carboxylic acid biosynthetic process"/>
    <property type="evidence" value="ECO:0007669"/>
    <property type="project" value="UniProtKB-ARBA"/>
</dbReference>
<accession>A0A0E3Z874</accession>
<dbReference type="GO" id="GO:0008483">
    <property type="term" value="F:transaminase activity"/>
    <property type="evidence" value="ECO:0007669"/>
    <property type="project" value="UniProtKB-KW"/>
</dbReference>